<keyword evidence="2" id="KW-0175">Coiled coil</keyword>
<dbReference type="Proteomes" id="UP001446871">
    <property type="component" value="Unassembled WGS sequence"/>
</dbReference>
<feature type="domain" description="Nephrocystin 3-like N-terminal" evidence="4">
    <location>
        <begin position="220"/>
        <end position="378"/>
    </location>
</feature>
<dbReference type="Gene3D" id="3.40.50.300">
    <property type="entry name" value="P-loop containing nucleotide triphosphate hydrolases"/>
    <property type="match status" value="1"/>
</dbReference>
<gene>
    <name evidence="5" type="ORF">PG996_007921</name>
</gene>
<evidence type="ECO:0000259" key="4">
    <source>
        <dbReference type="Pfam" id="PF24883"/>
    </source>
</evidence>
<evidence type="ECO:0000256" key="3">
    <source>
        <dbReference type="SAM" id="MobiDB-lite"/>
    </source>
</evidence>
<name>A0ABR1UWF8_9PEZI</name>
<feature type="coiled-coil region" evidence="2">
    <location>
        <begin position="27"/>
        <end position="57"/>
    </location>
</feature>
<protein>
    <recommendedName>
        <fullName evidence="4">Nephrocystin 3-like N-terminal domain-containing protein</fullName>
    </recommendedName>
</protein>
<comment type="caution">
    <text evidence="5">The sequence shown here is derived from an EMBL/GenBank/DDBJ whole genome shotgun (WGS) entry which is preliminary data.</text>
</comment>
<feature type="compositionally biased region" description="Polar residues" evidence="3">
    <location>
        <begin position="1059"/>
        <end position="1069"/>
    </location>
</feature>
<proteinExistence type="predicted"/>
<dbReference type="PANTHER" id="PTHR10039:SF5">
    <property type="entry name" value="NACHT DOMAIN-CONTAINING PROTEIN"/>
    <property type="match status" value="1"/>
</dbReference>
<keyword evidence="1" id="KW-0677">Repeat</keyword>
<evidence type="ECO:0000256" key="2">
    <source>
        <dbReference type="SAM" id="Coils"/>
    </source>
</evidence>
<feature type="region of interest" description="Disordered" evidence="3">
    <location>
        <begin position="1048"/>
        <end position="1069"/>
    </location>
</feature>
<reference evidence="5 6" key="1">
    <citation type="submission" date="2023-01" db="EMBL/GenBank/DDBJ databases">
        <title>Analysis of 21 Apiospora genomes using comparative genomics revels a genus with tremendous synthesis potential of carbohydrate active enzymes and secondary metabolites.</title>
        <authorList>
            <person name="Sorensen T."/>
        </authorList>
    </citation>
    <scope>NUCLEOTIDE SEQUENCE [LARGE SCALE GENOMIC DNA]</scope>
    <source>
        <strain evidence="5 6">CBS 83171</strain>
    </source>
</reference>
<evidence type="ECO:0000313" key="6">
    <source>
        <dbReference type="Proteomes" id="UP001446871"/>
    </source>
</evidence>
<keyword evidence="6" id="KW-1185">Reference proteome</keyword>
<feature type="coiled-coil region" evidence="2">
    <location>
        <begin position="135"/>
        <end position="162"/>
    </location>
</feature>
<dbReference type="InterPro" id="IPR027417">
    <property type="entry name" value="P-loop_NTPase"/>
</dbReference>
<evidence type="ECO:0000313" key="5">
    <source>
        <dbReference type="EMBL" id="KAK8063269.1"/>
    </source>
</evidence>
<dbReference type="InterPro" id="IPR056884">
    <property type="entry name" value="NPHP3-like_N"/>
</dbReference>
<dbReference type="SUPFAM" id="SSF52540">
    <property type="entry name" value="P-loop containing nucleoside triphosphate hydrolases"/>
    <property type="match status" value="1"/>
</dbReference>
<dbReference type="Pfam" id="PF24883">
    <property type="entry name" value="NPHP3_N"/>
    <property type="match status" value="1"/>
</dbReference>
<accession>A0ABR1UWF8</accession>
<sequence length="1069" mass="121479">MESVAALGVAAAAVQFFGVVVKATALCREIRDNAESATDHNRDLEASVRELQDVQAQLAHAAQSSQPTTRRRITDCLAKCYTDSDELRRLLEEVRGAGRNRSTLKNLCRAMKDRRRIEKLERSLLSKRDILHSVLQQETLRHNQAMSQAQNHREELEAKANADKFLQTLFFPEILERQSQIKDAAPGTLEWIFETEDTDVSGEDRATYLGTTQRPWDDLAAWLRNDNGVYWVNGKAGSGKSTLMAHVVDDPRTKRALDIWCGGRKCHILSYFFWRPGTDMQKNIVGLLRSLVYQICDQNPKRTQSLIKRLAIGTSKMHTWTERSLRKAFHEAIGIATWSWFCIFVDGLDEFDGNYGELVELISELEAHESVKFCVSSRPEVQLSKRLSSCRTLRLQDLNLSDIAQSTQQKLSRAGLGMNIEREPPHNYIAKRADGVFLWAALVTESLVRGFEAGDDEETLSKRIGTMPQGLNDLFKSMLSKVESVHRESLAFYLHALSIYMGPLDVLISIANLTASRAPSALSSLESFGIACKQTESQVIAQSAGLIEIGGSPRFYAEQYYEDSWNHADVWLKAECSTSPLKRERQTDPVQYPTTLIYEAKSVQWVHRSAYDFVWDHDNADRLKLSQTKPEKVLRELYRGYLTLITSSPSGNAFMDTSHTEARIGALQRSMAYLWKSYTMVTREATADLRTLCAAMDHREMSYITGTTYGNLENLPSDWCFWISCVDAGYWNVIFENLSILPLSTYALIAHSAFSSWSSPSTLEKLFIKFRDTLVSLFENSSLPRHIRLLWTSKPHLSSISYNSTPDRRESQTSLITEKYLATYVAETLAEAGHSSYSDNLDYYNEIVYKSGLFVGVASERPHLYMQAFAFNILRGTKKGCYYQELRPDAFRIICFPSGKTSFRSEEMEFETDSFVYFDTRLETTKYLSQYVRQCREYDGILRVISLFATKENLETCHRKIIDDFRANEQQLEATEKTRVVECLEAHLLDMLMSIRKEPDPGDDEAVSSSTDSDVENELTVNEDCEDQIGEQEAQLFDEIGSNRVVVEEDSSDWLTDDGGSTASSEEYV</sequence>
<organism evidence="5 6">
    <name type="scientific">Apiospora saccharicola</name>
    <dbReference type="NCBI Taxonomy" id="335842"/>
    <lineage>
        <taxon>Eukaryota</taxon>
        <taxon>Fungi</taxon>
        <taxon>Dikarya</taxon>
        <taxon>Ascomycota</taxon>
        <taxon>Pezizomycotina</taxon>
        <taxon>Sordariomycetes</taxon>
        <taxon>Xylariomycetidae</taxon>
        <taxon>Amphisphaeriales</taxon>
        <taxon>Apiosporaceae</taxon>
        <taxon>Apiospora</taxon>
    </lineage>
</organism>
<dbReference type="PANTHER" id="PTHR10039">
    <property type="entry name" value="AMELOGENIN"/>
    <property type="match status" value="1"/>
</dbReference>
<evidence type="ECO:0000256" key="1">
    <source>
        <dbReference type="ARBA" id="ARBA00022737"/>
    </source>
</evidence>
<dbReference type="EMBL" id="JAQQWM010000005">
    <property type="protein sequence ID" value="KAK8063269.1"/>
    <property type="molecule type" value="Genomic_DNA"/>
</dbReference>
<feature type="region of interest" description="Disordered" evidence="3">
    <location>
        <begin position="997"/>
        <end position="1019"/>
    </location>
</feature>